<dbReference type="OrthoDB" id="203476at2759"/>
<organism evidence="2 3">
    <name type="scientific">Tribonema minus</name>
    <dbReference type="NCBI Taxonomy" id="303371"/>
    <lineage>
        <taxon>Eukaryota</taxon>
        <taxon>Sar</taxon>
        <taxon>Stramenopiles</taxon>
        <taxon>Ochrophyta</taxon>
        <taxon>PX clade</taxon>
        <taxon>Xanthophyceae</taxon>
        <taxon>Tribonematales</taxon>
        <taxon>Tribonemataceae</taxon>
        <taxon>Tribonema</taxon>
    </lineage>
</organism>
<reference evidence="2" key="1">
    <citation type="submission" date="2021-02" db="EMBL/GenBank/DDBJ databases">
        <title>First Annotated Genome of the Yellow-green Alga Tribonema minus.</title>
        <authorList>
            <person name="Mahan K.M."/>
        </authorList>
    </citation>
    <scope>NUCLEOTIDE SEQUENCE</scope>
    <source>
        <strain evidence="2">UTEX B ZZ1240</strain>
    </source>
</reference>
<keyword evidence="3" id="KW-1185">Reference proteome</keyword>
<dbReference type="Proteomes" id="UP000664859">
    <property type="component" value="Unassembled WGS sequence"/>
</dbReference>
<feature type="region of interest" description="Disordered" evidence="1">
    <location>
        <begin position="314"/>
        <end position="405"/>
    </location>
</feature>
<proteinExistence type="predicted"/>
<evidence type="ECO:0000313" key="3">
    <source>
        <dbReference type="Proteomes" id="UP000664859"/>
    </source>
</evidence>
<comment type="caution">
    <text evidence="2">The sequence shown here is derived from an EMBL/GenBank/DDBJ whole genome shotgun (WGS) entry which is preliminary data.</text>
</comment>
<accession>A0A835YWH6</accession>
<feature type="compositionally biased region" description="Pro residues" evidence="1">
    <location>
        <begin position="375"/>
        <end position="390"/>
    </location>
</feature>
<sequence>MPEAGYLLTPSAEQSDPIDINVDAAAGEWHKEQSDPIDINVDAAAGEVSAAICVTYHIHKICYFFMFIFRHSEQSDPIDINVDAAAGEVVITVQNSFLLRKGDPDGMGGGAGGEGALSKGFRARIKENLRVTKDKKVRYTGHLAPELGYLLDGYCSVKPHSHCCSAAAAEPKVMARWPGEGGEEPPPPDASPTYEVDEMGESCVLNGRMEVYLSLPDGACKRRLAITSPLVETAPPQCIALGAGSAAANGTFDLTGWRHGAPFYTNTASGVTIGRVELEGRAGWVMRKEPHKVYYCCTEASAHPPDLHWTLVSMGDGNEPPPTLMTSYQKRVKERPVDIRELPTPRWHPDASHFSPADAMLPDSDASLSRAASASPPPFVSPPPIPPRPPAGDDDAAAGVRRHAY</sequence>
<dbReference type="AlphaFoldDB" id="A0A835YWH6"/>
<name>A0A835YWH6_9STRA</name>
<protein>
    <submittedName>
        <fullName evidence="2">Uncharacterized protein</fullName>
    </submittedName>
</protein>
<feature type="compositionally biased region" description="Low complexity" evidence="1">
    <location>
        <begin position="362"/>
        <end position="374"/>
    </location>
</feature>
<feature type="non-terminal residue" evidence="2">
    <location>
        <position position="405"/>
    </location>
</feature>
<dbReference type="EMBL" id="JAFCMP010000520">
    <property type="protein sequence ID" value="KAG5177903.1"/>
    <property type="molecule type" value="Genomic_DNA"/>
</dbReference>
<gene>
    <name evidence="2" type="ORF">JKP88DRAFT_264860</name>
</gene>
<evidence type="ECO:0000256" key="1">
    <source>
        <dbReference type="SAM" id="MobiDB-lite"/>
    </source>
</evidence>
<evidence type="ECO:0000313" key="2">
    <source>
        <dbReference type="EMBL" id="KAG5177903.1"/>
    </source>
</evidence>
<feature type="compositionally biased region" description="Basic and acidic residues" evidence="1">
    <location>
        <begin position="334"/>
        <end position="351"/>
    </location>
</feature>